<organism evidence="7">
    <name type="scientific">Triticum aestivum</name>
    <name type="common">Wheat</name>
    <dbReference type="NCBI Taxonomy" id="4565"/>
    <lineage>
        <taxon>Eukaryota</taxon>
        <taxon>Viridiplantae</taxon>
        <taxon>Streptophyta</taxon>
        <taxon>Embryophyta</taxon>
        <taxon>Tracheophyta</taxon>
        <taxon>Spermatophyta</taxon>
        <taxon>Magnoliopsida</taxon>
        <taxon>Liliopsida</taxon>
        <taxon>Poales</taxon>
        <taxon>Poaceae</taxon>
        <taxon>BOP clade</taxon>
        <taxon>Pooideae</taxon>
        <taxon>Triticodae</taxon>
        <taxon>Triticeae</taxon>
        <taxon>Triticinae</taxon>
        <taxon>Triticum</taxon>
    </lineage>
</organism>
<dbReference type="Gramene" id="TraesCS7A02G146800.1">
    <property type="protein sequence ID" value="TraesCS7A02G146800.1.cds1"/>
    <property type="gene ID" value="TraesCS7A02G146800"/>
</dbReference>
<reference evidence="7" key="1">
    <citation type="submission" date="2018-08" db="EMBL/GenBank/DDBJ databases">
        <authorList>
            <person name="Rossello M."/>
        </authorList>
    </citation>
    <scope>NUCLEOTIDE SEQUENCE [LARGE SCALE GENOMIC DNA]</scope>
    <source>
        <strain evidence="7">cv. Chinese Spring</strain>
    </source>
</reference>
<dbReference type="InterPro" id="IPR011006">
    <property type="entry name" value="CheY-like_superfamily"/>
</dbReference>
<comment type="catalytic activity">
    <reaction evidence="1">
        <text>ATP + protein L-histidine = ADP + protein N-phospho-L-histidine.</text>
        <dbReference type="EC" id="2.7.13.3"/>
    </reaction>
</comment>
<name>A0A3B6REK5_WHEAT</name>
<dbReference type="EnsemblPlants" id="TraesCS7A02G146800.1">
    <property type="protein sequence ID" value="TraesCS7A02G146800.1.cds1"/>
    <property type="gene ID" value="TraesCS7A02G146800"/>
</dbReference>
<dbReference type="PANTHER" id="PTHR43719:SF75">
    <property type="entry name" value="HISTIDINE KINASE CKI1"/>
    <property type="match status" value="1"/>
</dbReference>
<dbReference type="SUPFAM" id="SSF52172">
    <property type="entry name" value="CheY-like"/>
    <property type="match status" value="1"/>
</dbReference>
<dbReference type="GO" id="GO:0000160">
    <property type="term" value="P:phosphorelay signal transduction system"/>
    <property type="evidence" value="ECO:0007669"/>
    <property type="project" value="UniProtKB-KW"/>
</dbReference>
<keyword evidence="4" id="KW-0902">Two-component regulatory system</keyword>
<dbReference type="Gramene" id="TraesCS7A03G0344500.1">
    <property type="protein sequence ID" value="TraesCS7A03G0344500.1.CDS1"/>
    <property type="gene ID" value="TraesCS7A03G0344500"/>
</dbReference>
<evidence type="ECO:0000313" key="8">
    <source>
        <dbReference type="Proteomes" id="UP000019116"/>
    </source>
</evidence>
<dbReference type="PROSITE" id="PS50110">
    <property type="entry name" value="RESPONSE_REGULATORY"/>
    <property type="match status" value="1"/>
</dbReference>
<dbReference type="AlphaFoldDB" id="A0A3B6REK5"/>
<feature type="domain" description="Response regulatory" evidence="6">
    <location>
        <begin position="1"/>
        <end position="67"/>
    </location>
</feature>
<reference evidence="7" key="2">
    <citation type="submission" date="2018-10" db="UniProtKB">
        <authorList>
            <consortium name="EnsemblPlants"/>
        </authorList>
    </citation>
    <scope>IDENTIFICATION</scope>
</reference>
<dbReference type="InterPro" id="IPR050956">
    <property type="entry name" value="2C_system_His_kinase"/>
</dbReference>
<protein>
    <recommendedName>
        <fullName evidence="2">histidine kinase</fullName>
        <ecNumber evidence="2">2.7.13.3</ecNumber>
    </recommendedName>
</protein>
<dbReference type="Proteomes" id="UP000019116">
    <property type="component" value="Chromosome 7A"/>
</dbReference>
<accession>A0A3B6REK5</accession>
<dbReference type="Gene3D" id="3.40.50.2300">
    <property type="match status" value="1"/>
</dbReference>
<dbReference type="Gramene" id="TraesRN7A0100314700.1">
    <property type="protein sequence ID" value="TraesRN7A0100314700.1"/>
    <property type="gene ID" value="TraesRN7A0100314700"/>
</dbReference>
<sequence>MPVMNGYEATRRIREEEIRHGVCTPIIALTANSAEEGLQEAVEAGMDLHLTKQIPKPKIAGVVLELCKQDKN</sequence>
<proteinExistence type="predicted"/>
<dbReference type="CDD" id="cd17546">
    <property type="entry name" value="REC_hyHK_CKI1_RcsC-like"/>
    <property type="match status" value="1"/>
</dbReference>
<dbReference type="Pfam" id="PF00072">
    <property type="entry name" value="Response_reg"/>
    <property type="match status" value="1"/>
</dbReference>
<dbReference type="EC" id="2.7.13.3" evidence="2"/>
<evidence type="ECO:0000259" key="6">
    <source>
        <dbReference type="PROSITE" id="PS50110"/>
    </source>
</evidence>
<keyword evidence="3" id="KW-0597">Phosphoprotein</keyword>
<dbReference type="GO" id="GO:0004673">
    <property type="term" value="F:protein histidine kinase activity"/>
    <property type="evidence" value="ECO:0007669"/>
    <property type="project" value="UniProtKB-EC"/>
</dbReference>
<evidence type="ECO:0000313" key="7">
    <source>
        <dbReference type="EnsemblPlants" id="TraesCS7A02G146800.1.cds1"/>
    </source>
</evidence>
<evidence type="ECO:0000256" key="3">
    <source>
        <dbReference type="ARBA" id="ARBA00022553"/>
    </source>
</evidence>
<evidence type="ECO:0000256" key="1">
    <source>
        <dbReference type="ARBA" id="ARBA00000085"/>
    </source>
</evidence>
<dbReference type="PANTHER" id="PTHR43719">
    <property type="entry name" value="TWO-COMPONENT HISTIDINE KINASE"/>
    <property type="match status" value="1"/>
</dbReference>
<dbReference type="SMR" id="A0A3B6REK5"/>
<evidence type="ECO:0000256" key="4">
    <source>
        <dbReference type="ARBA" id="ARBA00023012"/>
    </source>
</evidence>
<comment type="caution">
    <text evidence="5">Lacks conserved residue(s) required for the propagation of feature annotation.</text>
</comment>
<dbReference type="OMA" id="EIRHGVC"/>
<dbReference type="InterPro" id="IPR001789">
    <property type="entry name" value="Sig_transdc_resp-reg_receiver"/>
</dbReference>
<dbReference type="Gramene" id="TraesCAD_scaffold_123160_01G000100.1">
    <property type="protein sequence ID" value="TraesCAD_scaffold_123160_01G000100.1"/>
    <property type="gene ID" value="TraesCAD_scaffold_123160_01G000100"/>
</dbReference>
<keyword evidence="8" id="KW-1185">Reference proteome</keyword>
<dbReference type="STRING" id="4565.A0A3B6REK5"/>
<evidence type="ECO:0000256" key="5">
    <source>
        <dbReference type="PROSITE-ProRule" id="PRU00169"/>
    </source>
</evidence>
<evidence type="ECO:0000256" key="2">
    <source>
        <dbReference type="ARBA" id="ARBA00012438"/>
    </source>
</evidence>